<evidence type="ECO:0000313" key="4">
    <source>
        <dbReference type="Proteomes" id="UP000320876"/>
    </source>
</evidence>
<sequence>MIVDGKYKLPVPEPRPEFQPTSAEFVPFAPGSPTGDDYLPAGPDAIGLPLLEVVRGPRTGARFSLPPGVTVIGRGPDSDIQLDDTTVSRRHVEFRRTGDRVVLHDAGSLNGTYLNREPVTQAELADGDEIWAGKFHLRYRGR</sequence>
<keyword evidence="1" id="KW-0597">Phosphoprotein</keyword>
<dbReference type="EMBL" id="VFML01000002">
    <property type="protein sequence ID" value="TQI94074.1"/>
    <property type="molecule type" value="Genomic_DNA"/>
</dbReference>
<evidence type="ECO:0000259" key="2">
    <source>
        <dbReference type="PROSITE" id="PS50006"/>
    </source>
</evidence>
<evidence type="ECO:0000256" key="1">
    <source>
        <dbReference type="ARBA" id="ARBA00022553"/>
    </source>
</evidence>
<dbReference type="InterPro" id="IPR050923">
    <property type="entry name" value="Cell_Proc_Reg/RNA_Proc"/>
</dbReference>
<accession>A0A542CTF6</accession>
<dbReference type="OrthoDB" id="3691759at2"/>
<keyword evidence="4" id="KW-1185">Reference proteome</keyword>
<protein>
    <submittedName>
        <fullName evidence="3">Type III secretion system (T3SS) inner membrane Yop/YscD-like protein</fullName>
    </submittedName>
</protein>
<reference evidence="3 4" key="1">
    <citation type="submission" date="2019-06" db="EMBL/GenBank/DDBJ databases">
        <title>Sequencing the genomes of 1000 actinobacteria strains.</title>
        <authorList>
            <person name="Klenk H.-P."/>
        </authorList>
    </citation>
    <scope>NUCLEOTIDE SEQUENCE [LARGE SCALE GENOMIC DNA]</scope>
    <source>
        <strain evidence="3 4">DSM 45679</strain>
    </source>
</reference>
<dbReference type="InterPro" id="IPR000253">
    <property type="entry name" value="FHA_dom"/>
</dbReference>
<dbReference type="Pfam" id="PF00498">
    <property type="entry name" value="FHA"/>
    <property type="match status" value="1"/>
</dbReference>
<comment type="caution">
    <text evidence="3">The sequence shown here is derived from an EMBL/GenBank/DDBJ whole genome shotgun (WGS) entry which is preliminary data.</text>
</comment>
<organism evidence="3 4">
    <name type="scientific">Amycolatopsis cihanbeyliensis</name>
    <dbReference type="NCBI Taxonomy" id="1128664"/>
    <lineage>
        <taxon>Bacteria</taxon>
        <taxon>Bacillati</taxon>
        <taxon>Actinomycetota</taxon>
        <taxon>Actinomycetes</taxon>
        <taxon>Pseudonocardiales</taxon>
        <taxon>Pseudonocardiaceae</taxon>
        <taxon>Amycolatopsis</taxon>
    </lineage>
</organism>
<dbReference type="RefSeq" id="WP_142003349.1">
    <property type="nucleotide sequence ID" value="NZ_VFML01000002.1"/>
</dbReference>
<dbReference type="SUPFAM" id="SSF49879">
    <property type="entry name" value="SMAD/FHA domain"/>
    <property type="match status" value="1"/>
</dbReference>
<dbReference type="Gene3D" id="2.60.200.20">
    <property type="match status" value="1"/>
</dbReference>
<dbReference type="PANTHER" id="PTHR23308">
    <property type="entry name" value="NUCLEAR INHIBITOR OF PROTEIN PHOSPHATASE-1"/>
    <property type="match status" value="1"/>
</dbReference>
<evidence type="ECO:0000313" key="3">
    <source>
        <dbReference type="EMBL" id="TQI94074.1"/>
    </source>
</evidence>
<proteinExistence type="predicted"/>
<dbReference type="PROSITE" id="PS50006">
    <property type="entry name" value="FHA_DOMAIN"/>
    <property type="match status" value="1"/>
</dbReference>
<name>A0A542CTF6_AMYCI</name>
<feature type="domain" description="FHA" evidence="2">
    <location>
        <begin position="70"/>
        <end position="119"/>
    </location>
</feature>
<dbReference type="InterPro" id="IPR008984">
    <property type="entry name" value="SMAD_FHA_dom_sf"/>
</dbReference>
<gene>
    <name evidence="3" type="ORF">FB471_6225</name>
</gene>
<dbReference type="AlphaFoldDB" id="A0A542CTF6"/>
<dbReference type="SMART" id="SM00240">
    <property type="entry name" value="FHA"/>
    <property type="match status" value="1"/>
</dbReference>
<dbReference type="Proteomes" id="UP000320876">
    <property type="component" value="Unassembled WGS sequence"/>
</dbReference>